<dbReference type="SUPFAM" id="SSF63737">
    <property type="entry name" value="Leukotriene A4 hydrolase N-terminal domain"/>
    <property type="match status" value="1"/>
</dbReference>
<organism evidence="15 16">
    <name type="scientific">Zeaxanthinibacter enoshimensis</name>
    <dbReference type="NCBI Taxonomy" id="392009"/>
    <lineage>
        <taxon>Bacteria</taxon>
        <taxon>Pseudomonadati</taxon>
        <taxon>Bacteroidota</taxon>
        <taxon>Flavobacteriia</taxon>
        <taxon>Flavobacteriales</taxon>
        <taxon>Flavobacteriaceae</taxon>
        <taxon>Zeaxanthinibacter</taxon>
    </lineage>
</organism>
<keyword evidence="8" id="KW-0479">Metal-binding</keyword>
<sequence length="700" mass="80897">MSQRSFLILFSLFIFSISLAAQGGNKTDFLQAEVAIRINPEDEEISGTVHYTLEALASLDVITLDARKMKFSEVRVGGKKARFDYDGRHLKVYRKFKPGQQYELSLAYLAHPEEAVYFIGWDYPGDEDGMRQVWTQGQGKYSSHWLPGIDDMTEKMVYDLQITFDKDYFVTANGIQRFVSVADSTATWSFDMDKPMSSYLLAFVIGNYEKKELTSESGVPIELYYYPGDSLYTEPTYRYSAEIFNILEKEIGVPYPWQVYRQLPVRDFLYAGMENTSTTIFSDAYVIDSLAFTDKNYVNVNAHELAHQWFGNLVTEVSGEHHWLHEGFASYYALLAERELFGDDYFYWKLFESARTLDRMSQQGKGESLLDPNAGSLTFYEKGAWALFALRELVGDKLFNAGIISFLQRYAYANATVEDFLHEMETTSTEDLTTFKEQWLDSRQFPYREALHLLAESNEDIRDFRALQNSLTVAKDSSRAILLEAWNKNDSDLFRANLVSDYHKLLPAEVLSELMANAGIKSRQALALSNSGVPDTLTETYESFLEDPSYVTKENALFKLWVHHPEGRADYLRKTNGIKGLPNYNIRLLWLTLALFTKDYEPGKEEEFFNELSGYTDPKYPFDIRIGAFRYLEEARMFTEKNILDLLFASAHHSWQFRKFARNLLERLMKDDKQLARIRRVAAMLPEGKATYINQKLKEL</sequence>
<keyword evidence="16" id="KW-1185">Reference proteome</keyword>
<evidence type="ECO:0000256" key="10">
    <source>
        <dbReference type="ARBA" id="ARBA00022833"/>
    </source>
</evidence>
<proteinExistence type="inferred from homology"/>
<keyword evidence="11" id="KW-0482">Metalloprotease</keyword>
<evidence type="ECO:0000256" key="3">
    <source>
        <dbReference type="ARBA" id="ARBA00010136"/>
    </source>
</evidence>
<dbReference type="InterPro" id="IPR001930">
    <property type="entry name" value="Peptidase_M1"/>
</dbReference>
<evidence type="ECO:0000256" key="2">
    <source>
        <dbReference type="ARBA" id="ARBA00001947"/>
    </source>
</evidence>
<accession>A0A4R6TN33</accession>
<dbReference type="Pfam" id="PF01433">
    <property type="entry name" value="Peptidase_M1"/>
    <property type="match status" value="1"/>
</dbReference>
<dbReference type="Proteomes" id="UP000295468">
    <property type="component" value="Unassembled WGS sequence"/>
</dbReference>
<evidence type="ECO:0000313" key="15">
    <source>
        <dbReference type="EMBL" id="TDQ31298.1"/>
    </source>
</evidence>
<dbReference type="GO" id="GO:0043171">
    <property type="term" value="P:peptide catabolic process"/>
    <property type="evidence" value="ECO:0007669"/>
    <property type="project" value="TreeGrafter"/>
</dbReference>
<dbReference type="GO" id="GO:0042277">
    <property type="term" value="F:peptide binding"/>
    <property type="evidence" value="ECO:0007669"/>
    <property type="project" value="TreeGrafter"/>
</dbReference>
<comment type="catalytic activity">
    <reaction evidence="1">
        <text>Release of an N-terminal amino acid, Xaa-|-Yaa- from a peptide, amide or arylamide. Xaa is preferably Ala, but may be most amino acids including Pro (slow action). When a terminal hydrophobic residue is followed by a prolyl residue, the two may be released as an intact Xaa-Pro dipeptide.</text>
        <dbReference type="EC" id="3.4.11.2"/>
    </reaction>
</comment>
<evidence type="ECO:0000313" key="16">
    <source>
        <dbReference type="Proteomes" id="UP000295468"/>
    </source>
</evidence>
<evidence type="ECO:0000259" key="14">
    <source>
        <dbReference type="Pfam" id="PF17900"/>
    </source>
</evidence>
<dbReference type="InterPro" id="IPR042097">
    <property type="entry name" value="Aminopeptidase_N-like_N_sf"/>
</dbReference>
<feature type="chain" id="PRO_5020241754" description="Aminopeptidase N" evidence="12">
    <location>
        <begin position="21"/>
        <end position="700"/>
    </location>
</feature>
<evidence type="ECO:0000259" key="13">
    <source>
        <dbReference type="Pfam" id="PF01433"/>
    </source>
</evidence>
<gene>
    <name evidence="15" type="ORF">CLV82_2006</name>
</gene>
<dbReference type="EC" id="3.4.11.2" evidence="4"/>
<dbReference type="InterPro" id="IPR027268">
    <property type="entry name" value="Peptidase_M4/M1_CTD_sf"/>
</dbReference>
<protein>
    <recommendedName>
        <fullName evidence="5">Aminopeptidase N</fullName>
        <ecNumber evidence="4">3.4.11.2</ecNumber>
    </recommendedName>
</protein>
<evidence type="ECO:0000256" key="6">
    <source>
        <dbReference type="ARBA" id="ARBA00022438"/>
    </source>
</evidence>
<dbReference type="GO" id="GO:0008270">
    <property type="term" value="F:zinc ion binding"/>
    <property type="evidence" value="ECO:0007669"/>
    <property type="project" value="InterPro"/>
</dbReference>
<comment type="similarity">
    <text evidence="3">Belongs to the peptidase M1 family.</text>
</comment>
<dbReference type="GO" id="GO:0016020">
    <property type="term" value="C:membrane"/>
    <property type="evidence" value="ECO:0007669"/>
    <property type="project" value="TreeGrafter"/>
</dbReference>
<keyword evidence="7" id="KW-0645">Protease</keyword>
<keyword evidence="6 15" id="KW-0031">Aminopeptidase</keyword>
<keyword evidence="12" id="KW-0732">Signal</keyword>
<evidence type="ECO:0000256" key="8">
    <source>
        <dbReference type="ARBA" id="ARBA00022723"/>
    </source>
</evidence>
<evidence type="ECO:0000256" key="5">
    <source>
        <dbReference type="ARBA" id="ARBA00015611"/>
    </source>
</evidence>
<dbReference type="Pfam" id="PF17900">
    <property type="entry name" value="Peptidase_M1_N"/>
    <property type="match status" value="1"/>
</dbReference>
<evidence type="ECO:0000256" key="7">
    <source>
        <dbReference type="ARBA" id="ARBA00022670"/>
    </source>
</evidence>
<keyword evidence="9" id="KW-0378">Hydrolase</keyword>
<dbReference type="PRINTS" id="PR00756">
    <property type="entry name" value="ALADIPTASE"/>
</dbReference>
<name>A0A4R6TN33_9FLAO</name>
<evidence type="ECO:0000256" key="11">
    <source>
        <dbReference type="ARBA" id="ARBA00023049"/>
    </source>
</evidence>
<comment type="cofactor">
    <cofactor evidence="2">
        <name>Zn(2+)</name>
        <dbReference type="ChEBI" id="CHEBI:29105"/>
    </cofactor>
</comment>
<feature type="domain" description="Peptidase M1 membrane alanine aminopeptidase" evidence="13">
    <location>
        <begin position="240"/>
        <end position="439"/>
    </location>
</feature>
<evidence type="ECO:0000256" key="12">
    <source>
        <dbReference type="SAM" id="SignalP"/>
    </source>
</evidence>
<dbReference type="SUPFAM" id="SSF55486">
    <property type="entry name" value="Metalloproteases ('zincins'), catalytic domain"/>
    <property type="match status" value="1"/>
</dbReference>
<feature type="domain" description="Aminopeptidase N-like N-terminal" evidence="14">
    <location>
        <begin position="34"/>
        <end position="200"/>
    </location>
</feature>
<dbReference type="CDD" id="cd09603">
    <property type="entry name" value="M1_APN_like"/>
    <property type="match status" value="1"/>
</dbReference>
<dbReference type="InterPro" id="IPR014782">
    <property type="entry name" value="Peptidase_M1_dom"/>
</dbReference>
<dbReference type="GO" id="GO:0016285">
    <property type="term" value="F:alanyl aminopeptidase activity"/>
    <property type="evidence" value="ECO:0007669"/>
    <property type="project" value="UniProtKB-EC"/>
</dbReference>
<dbReference type="RefSeq" id="WP_243744185.1">
    <property type="nucleotide sequence ID" value="NZ_SNYI01000002.1"/>
</dbReference>
<feature type="signal peptide" evidence="12">
    <location>
        <begin position="1"/>
        <end position="20"/>
    </location>
</feature>
<dbReference type="AlphaFoldDB" id="A0A4R6TN33"/>
<dbReference type="InterPro" id="IPR045357">
    <property type="entry name" value="Aminopeptidase_N-like_N"/>
</dbReference>
<dbReference type="GO" id="GO:0005615">
    <property type="term" value="C:extracellular space"/>
    <property type="evidence" value="ECO:0007669"/>
    <property type="project" value="TreeGrafter"/>
</dbReference>
<evidence type="ECO:0000256" key="9">
    <source>
        <dbReference type="ARBA" id="ARBA00022801"/>
    </source>
</evidence>
<evidence type="ECO:0000256" key="1">
    <source>
        <dbReference type="ARBA" id="ARBA00000098"/>
    </source>
</evidence>
<evidence type="ECO:0000256" key="4">
    <source>
        <dbReference type="ARBA" id="ARBA00012564"/>
    </source>
</evidence>
<comment type="caution">
    <text evidence="15">The sequence shown here is derived from an EMBL/GenBank/DDBJ whole genome shotgun (WGS) entry which is preliminary data.</text>
</comment>
<dbReference type="Gene3D" id="2.60.40.1730">
    <property type="entry name" value="tricorn interacting facor f3 domain"/>
    <property type="match status" value="1"/>
</dbReference>
<keyword evidence="10" id="KW-0862">Zinc</keyword>
<dbReference type="PANTHER" id="PTHR11533">
    <property type="entry name" value="PROTEASE M1 ZINC METALLOPROTEASE"/>
    <property type="match status" value="1"/>
</dbReference>
<dbReference type="PANTHER" id="PTHR11533:SF174">
    <property type="entry name" value="PUROMYCIN-SENSITIVE AMINOPEPTIDASE-RELATED"/>
    <property type="match status" value="1"/>
</dbReference>
<dbReference type="GO" id="GO:0005737">
    <property type="term" value="C:cytoplasm"/>
    <property type="evidence" value="ECO:0007669"/>
    <property type="project" value="TreeGrafter"/>
</dbReference>
<dbReference type="InterPro" id="IPR050344">
    <property type="entry name" value="Peptidase_M1_aminopeptidases"/>
</dbReference>
<dbReference type="GO" id="GO:0070006">
    <property type="term" value="F:metalloaminopeptidase activity"/>
    <property type="evidence" value="ECO:0007669"/>
    <property type="project" value="TreeGrafter"/>
</dbReference>
<dbReference type="Gene3D" id="1.10.390.10">
    <property type="entry name" value="Neutral Protease Domain 2"/>
    <property type="match status" value="1"/>
</dbReference>
<dbReference type="GO" id="GO:0006508">
    <property type="term" value="P:proteolysis"/>
    <property type="evidence" value="ECO:0007669"/>
    <property type="project" value="UniProtKB-KW"/>
</dbReference>
<dbReference type="EMBL" id="SNYI01000002">
    <property type="protein sequence ID" value="TDQ31298.1"/>
    <property type="molecule type" value="Genomic_DNA"/>
</dbReference>
<reference evidence="15 16" key="1">
    <citation type="submission" date="2019-03" db="EMBL/GenBank/DDBJ databases">
        <title>Genomic Encyclopedia of Archaeal and Bacterial Type Strains, Phase II (KMG-II): from individual species to whole genera.</title>
        <authorList>
            <person name="Goeker M."/>
        </authorList>
    </citation>
    <scope>NUCLEOTIDE SEQUENCE [LARGE SCALE GENOMIC DNA]</scope>
    <source>
        <strain evidence="15 16">DSM 18435</strain>
    </source>
</reference>